<dbReference type="SUPFAM" id="SSF52540">
    <property type="entry name" value="P-loop containing nucleoside triphosphate hydrolases"/>
    <property type="match status" value="1"/>
</dbReference>
<comment type="caution">
    <text evidence="1">The sequence shown here is derived from an EMBL/GenBank/DDBJ whole genome shotgun (WGS) entry which is preliminary data.</text>
</comment>
<keyword evidence="2" id="KW-1185">Reference proteome</keyword>
<dbReference type="Proteomes" id="UP001190700">
    <property type="component" value="Unassembled WGS sequence"/>
</dbReference>
<dbReference type="Gene3D" id="3.40.50.300">
    <property type="entry name" value="P-loop containing nucleotide triphosphate hydrolases"/>
    <property type="match status" value="1"/>
</dbReference>
<organism evidence="1 2">
    <name type="scientific">Cymbomonas tetramitiformis</name>
    <dbReference type="NCBI Taxonomy" id="36881"/>
    <lineage>
        <taxon>Eukaryota</taxon>
        <taxon>Viridiplantae</taxon>
        <taxon>Chlorophyta</taxon>
        <taxon>Pyramimonadophyceae</taxon>
        <taxon>Pyramimonadales</taxon>
        <taxon>Pyramimonadaceae</taxon>
        <taxon>Cymbomonas</taxon>
    </lineage>
</organism>
<proteinExistence type="predicted"/>
<reference evidence="1 2" key="1">
    <citation type="journal article" date="2015" name="Genome Biol. Evol.">
        <title>Comparative Genomics of a Bacterivorous Green Alga Reveals Evolutionary Causalities and Consequences of Phago-Mixotrophic Mode of Nutrition.</title>
        <authorList>
            <person name="Burns J.A."/>
            <person name="Paasch A."/>
            <person name="Narechania A."/>
            <person name="Kim E."/>
        </authorList>
    </citation>
    <scope>NUCLEOTIDE SEQUENCE [LARGE SCALE GENOMIC DNA]</scope>
    <source>
        <strain evidence="1 2">PLY_AMNH</strain>
    </source>
</reference>
<dbReference type="InterPro" id="IPR027417">
    <property type="entry name" value="P-loop_NTPase"/>
</dbReference>
<accession>A0AAE0BU64</accession>
<protein>
    <recommendedName>
        <fullName evidence="3">Sulfotransferase</fullName>
    </recommendedName>
</protein>
<sequence length="382" mass="43148">MAAILWNLHSLGDYGTRTVSAPTKTQHFFYHDSAPELPTHRADGTAWILDQRPVSDLHQPLLVLRSGRSGSTWLAEMLKTIDGVYFHHESIDEAVAEEKLEVSHKRSHMITALLQPTGGILDPSNLEGHASPKTLDCIKTKECGLKVVGYSICPSTYKGIFQEQMKENLKSVLSAVPWTKVMIFGRTNMIKTGLAFHGRDRIRHNCSSDCAEYYATDSFMCDLPHVIKSNENNIAIAEMLRNELNIEPYVLSYERLQHNATNEMSAISEWLGLNAGTQFNDAPRISGHEDLRARLQNFKEIETALGTLQEPSKSCLLKQLRSKIIEECELCPNPWNESYYNKQHIHCELVDPIVGAQKPLVGSNKINWKRLSRTPHLHAPRD</sequence>
<dbReference type="EMBL" id="LGRX02033292">
    <property type="protein sequence ID" value="KAK3241842.1"/>
    <property type="molecule type" value="Genomic_DNA"/>
</dbReference>
<evidence type="ECO:0000313" key="2">
    <source>
        <dbReference type="Proteomes" id="UP001190700"/>
    </source>
</evidence>
<evidence type="ECO:0000313" key="1">
    <source>
        <dbReference type="EMBL" id="KAK3241842.1"/>
    </source>
</evidence>
<evidence type="ECO:0008006" key="3">
    <source>
        <dbReference type="Google" id="ProtNLM"/>
    </source>
</evidence>
<name>A0AAE0BU64_9CHLO</name>
<gene>
    <name evidence="1" type="ORF">CYMTET_48426</name>
</gene>
<dbReference type="AlphaFoldDB" id="A0AAE0BU64"/>